<name>A0ABW2KU31_9PROT</name>
<evidence type="ECO:0000256" key="1">
    <source>
        <dbReference type="SAM" id="SignalP"/>
    </source>
</evidence>
<dbReference type="PROSITE" id="PS51318">
    <property type="entry name" value="TAT"/>
    <property type="match status" value="1"/>
</dbReference>
<dbReference type="Proteomes" id="UP001596456">
    <property type="component" value="Unassembled WGS sequence"/>
</dbReference>
<organism evidence="2 3">
    <name type="scientific">Rhodocista pekingensis</name>
    <dbReference type="NCBI Taxonomy" id="201185"/>
    <lineage>
        <taxon>Bacteria</taxon>
        <taxon>Pseudomonadati</taxon>
        <taxon>Pseudomonadota</taxon>
        <taxon>Alphaproteobacteria</taxon>
        <taxon>Rhodospirillales</taxon>
        <taxon>Azospirillaceae</taxon>
        <taxon>Rhodocista</taxon>
    </lineage>
</organism>
<gene>
    <name evidence="2" type="ORF">ACFQPS_06665</name>
</gene>
<proteinExistence type="predicted"/>
<dbReference type="EMBL" id="JBHTCM010000007">
    <property type="protein sequence ID" value="MFC7332840.1"/>
    <property type="molecule type" value="Genomic_DNA"/>
</dbReference>
<comment type="caution">
    <text evidence="2">The sequence shown here is derived from an EMBL/GenBank/DDBJ whole genome shotgun (WGS) entry which is preliminary data.</text>
</comment>
<accession>A0ABW2KU31</accession>
<keyword evidence="3" id="KW-1185">Reference proteome</keyword>
<keyword evidence="1" id="KW-0732">Signal</keyword>
<reference evidence="3" key="1">
    <citation type="journal article" date="2019" name="Int. J. Syst. Evol. Microbiol.">
        <title>The Global Catalogue of Microorganisms (GCM) 10K type strain sequencing project: providing services to taxonomists for standard genome sequencing and annotation.</title>
        <authorList>
            <consortium name="The Broad Institute Genomics Platform"/>
            <consortium name="The Broad Institute Genome Sequencing Center for Infectious Disease"/>
            <person name="Wu L."/>
            <person name="Ma J."/>
        </authorList>
    </citation>
    <scope>NUCLEOTIDE SEQUENCE [LARGE SCALE GENOMIC DNA]</scope>
    <source>
        <strain evidence="3">CGMCC 1.16275</strain>
    </source>
</reference>
<sequence length="716" mass="76816">MARTITPEIRPHRRRLNRRMLAGASAAALLAPLLAAGSAQAVQFNRGELTGSFDTTLTLGALFRVQDRDESIIARVNGGTFNSHNGDNGNLNYDKGLVSLTGRALHELKLNYRNLGAFVRATYFYDVVNADKDSTDFARTGRFPLDGEAVERVGRDFKLLDALVYGNFSLGDDAGLDVRLGNQVLSWGESTFIANGINTINPIDVSALRIPGSELKESFLPVPIADVSVSLGQNFSLEAFYQFKWDQTEPEAANSFFSTTDSGSPGARYLLLGFGNPLIPDIDRSVVNAAASVGSRVPRLEDDQPSDSGQFGFAARYFSPDLGNTEFGAYYINYHSRLPVLETIVGTQSDFYRFAANPQGAPFSEASGYRLVYPEDIQLFGLSLNTTLPAGISFQAEYSFRKDQPLALDDVELLQSTFAAPAVLGGASSGQAAGQAAAQTQYQAAVNRVLAVAAPSLVGTSFTSLPGAVQGQVQAAIAAQGGPATYAAALQAGAQAGALAGARQAAALFNQYPLIQRLGGIDLNDPVASASRFFGSTLKGYEFFDISQFQFTATKAFSPMVGADQWVLLGEFGFNYVHGFPGADEYRLDGPGTDRSYIPAFAESGAGGAAPGPAVEDGFATRFSWGYRMTARFDYLNAFSGVNLSPSISWQHDVNGVTPGPIGNFVEGRKALSFGLRALYLEKWTADISYSTFFGAGQRNLIRDRDFVSMSIKYSF</sequence>
<dbReference type="RefSeq" id="WP_377357539.1">
    <property type="nucleotide sequence ID" value="NZ_JBHTCM010000007.1"/>
</dbReference>
<evidence type="ECO:0000313" key="3">
    <source>
        <dbReference type="Proteomes" id="UP001596456"/>
    </source>
</evidence>
<feature type="chain" id="PRO_5045182011" evidence="1">
    <location>
        <begin position="42"/>
        <end position="716"/>
    </location>
</feature>
<dbReference type="InterPro" id="IPR010727">
    <property type="entry name" value="DUF1302"/>
</dbReference>
<dbReference type="InterPro" id="IPR006311">
    <property type="entry name" value="TAT_signal"/>
</dbReference>
<feature type="signal peptide" evidence="1">
    <location>
        <begin position="1"/>
        <end position="41"/>
    </location>
</feature>
<protein>
    <submittedName>
        <fullName evidence="2">DUF1302 domain-containing protein</fullName>
    </submittedName>
</protein>
<dbReference type="Pfam" id="PF06980">
    <property type="entry name" value="DUF1302"/>
    <property type="match status" value="1"/>
</dbReference>
<evidence type="ECO:0000313" key="2">
    <source>
        <dbReference type="EMBL" id="MFC7332840.1"/>
    </source>
</evidence>